<reference evidence="2" key="1">
    <citation type="journal article" date="2022" name="Mol. Ecol. Resour.">
        <title>The genomes of chicory, endive, great burdock and yacon provide insights into Asteraceae palaeo-polyploidization history and plant inulin production.</title>
        <authorList>
            <person name="Fan W."/>
            <person name="Wang S."/>
            <person name="Wang H."/>
            <person name="Wang A."/>
            <person name="Jiang F."/>
            <person name="Liu H."/>
            <person name="Zhao H."/>
            <person name="Xu D."/>
            <person name="Zhang Y."/>
        </authorList>
    </citation>
    <scope>NUCLEOTIDE SEQUENCE [LARGE SCALE GENOMIC DNA]</scope>
    <source>
        <strain evidence="2">cv. Yunnan</strain>
    </source>
</reference>
<dbReference type="EMBL" id="CM042039">
    <property type="protein sequence ID" value="KAI3726231.1"/>
    <property type="molecule type" value="Genomic_DNA"/>
</dbReference>
<accession>A0ACB9BW02</accession>
<name>A0ACB9BW02_9ASTR</name>
<organism evidence="1 2">
    <name type="scientific">Smallanthus sonchifolius</name>
    <dbReference type="NCBI Taxonomy" id="185202"/>
    <lineage>
        <taxon>Eukaryota</taxon>
        <taxon>Viridiplantae</taxon>
        <taxon>Streptophyta</taxon>
        <taxon>Embryophyta</taxon>
        <taxon>Tracheophyta</taxon>
        <taxon>Spermatophyta</taxon>
        <taxon>Magnoliopsida</taxon>
        <taxon>eudicotyledons</taxon>
        <taxon>Gunneridae</taxon>
        <taxon>Pentapetalae</taxon>
        <taxon>asterids</taxon>
        <taxon>campanulids</taxon>
        <taxon>Asterales</taxon>
        <taxon>Asteraceae</taxon>
        <taxon>Asteroideae</taxon>
        <taxon>Heliantheae alliance</taxon>
        <taxon>Millerieae</taxon>
        <taxon>Smallanthus</taxon>
    </lineage>
</organism>
<comment type="caution">
    <text evidence="1">The sequence shown here is derived from an EMBL/GenBank/DDBJ whole genome shotgun (WGS) entry which is preliminary data.</text>
</comment>
<proteinExistence type="predicted"/>
<evidence type="ECO:0000313" key="1">
    <source>
        <dbReference type="EMBL" id="KAI3726231.1"/>
    </source>
</evidence>
<sequence>MVVTRLEDIVLNSMSQDYNIFNFSHGFQRPSSDHQDQQQPQPLMGLEDHEGTGMLSEMFNFPTAAAAAGPATELLQNQINYRNSTAQAMQLFLMNPSHDQSPSSSTLHMFPSSTPTLHHQQSFGSSSVQGQFGPSTQFTWVPPGGGTVHEGGGDSHGLSLSLSSTLQHLEGAKVEELRIGDNPAMFYFNQGVAGGGGGGSDLYRHQIQVGYGSSLGVVKALRTSKYVKAAQELLEEFCSVGRGQFKVNKSGSKPTPNPNPSSDGGGSGGGSTASSKDPPSLSSAERIEHQRRKSKLLSMLDEASQSLNFSSL</sequence>
<protein>
    <submittedName>
        <fullName evidence="1">Uncharacterized protein</fullName>
    </submittedName>
</protein>
<keyword evidence="2" id="KW-1185">Reference proteome</keyword>
<dbReference type="Proteomes" id="UP001056120">
    <property type="component" value="Linkage Group LG22"/>
</dbReference>
<gene>
    <name evidence="1" type="ORF">L1987_66028</name>
</gene>
<evidence type="ECO:0000313" key="2">
    <source>
        <dbReference type="Proteomes" id="UP001056120"/>
    </source>
</evidence>
<reference evidence="1 2" key="2">
    <citation type="journal article" date="2022" name="Mol. Ecol. Resour.">
        <title>The genomes of chicory, endive, great burdock and yacon provide insights into Asteraceae paleo-polyploidization history and plant inulin production.</title>
        <authorList>
            <person name="Fan W."/>
            <person name="Wang S."/>
            <person name="Wang H."/>
            <person name="Wang A."/>
            <person name="Jiang F."/>
            <person name="Liu H."/>
            <person name="Zhao H."/>
            <person name="Xu D."/>
            <person name="Zhang Y."/>
        </authorList>
    </citation>
    <scope>NUCLEOTIDE SEQUENCE [LARGE SCALE GENOMIC DNA]</scope>
    <source>
        <strain evidence="2">cv. Yunnan</strain>
        <tissue evidence="1">Leaves</tissue>
    </source>
</reference>